<evidence type="ECO:0000256" key="1">
    <source>
        <dbReference type="ARBA" id="ARBA00023002"/>
    </source>
</evidence>
<evidence type="ECO:0000313" key="4">
    <source>
        <dbReference type="Proteomes" id="UP001595955"/>
    </source>
</evidence>
<name>A0ABV9D5R3_9MICO</name>
<sequence length="178" mass="18442">MPEPGVPPAGAGPAPEQLVDRFRTTMQRLPSGVTVVSLRQGATDYAMTATAVASVSLRPPMVLFCVHTDARVREVLDEVDTWAISLLDAGAGVAAERLASPGRPALGQLLGIAHHRGAASGAALLDAAQGWVECRTAWVKNAGDHDVVVGEVLDAQLGPTATGGLVHHLGRVRVLPGR</sequence>
<comment type="caution">
    <text evidence="3">The sequence shown here is derived from an EMBL/GenBank/DDBJ whole genome shotgun (WGS) entry which is preliminary data.</text>
</comment>
<dbReference type="InterPro" id="IPR050268">
    <property type="entry name" value="NADH-dep_flavin_reductase"/>
</dbReference>
<feature type="domain" description="Flavin reductase like" evidence="2">
    <location>
        <begin position="26"/>
        <end position="174"/>
    </location>
</feature>
<dbReference type="InterPro" id="IPR012349">
    <property type="entry name" value="Split_barrel_FMN-bd"/>
</dbReference>
<dbReference type="Pfam" id="PF01613">
    <property type="entry name" value="Flavin_Reduct"/>
    <property type="match status" value="1"/>
</dbReference>
<evidence type="ECO:0000259" key="2">
    <source>
        <dbReference type="SMART" id="SM00903"/>
    </source>
</evidence>
<gene>
    <name evidence="3" type="ORF">ACFO3F_02480</name>
</gene>
<reference evidence="4" key="1">
    <citation type="journal article" date="2019" name="Int. J. Syst. Evol. Microbiol.">
        <title>The Global Catalogue of Microorganisms (GCM) 10K type strain sequencing project: providing services to taxonomists for standard genome sequencing and annotation.</title>
        <authorList>
            <consortium name="The Broad Institute Genomics Platform"/>
            <consortium name="The Broad Institute Genome Sequencing Center for Infectious Disease"/>
            <person name="Wu L."/>
            <person name="Ma J."/>
        </authorList>
    </citation>
    <scope>NUCLEOTIDE SEQUENCE [LARGE SCALE GENOMIC DNA]</scope>
    <source>
        <strain evidence="4">JCM 3369</strain>
    </source>
</reference>
<organism evidence="3 4">
    <name type="scientific">Georgenia faecalis</name>
    <dbReference type="NCBI Taxonomy" id="2483799"/>
    <lineage>
        <taxon>Bacteria</taxon>
        <taxon>Bacillati</taxon>
        <taxon>Actinomycetota</taxon>
        <taxon>Actinomycetes</taxon>
        <taxon>Micrococcales</taxon>
        <taxon>Bogoriellaceae</taxon>
        <taxon>Georgenia</taxon>
    </lineage>
</organism>
<proteinExistence type="predicted"/>
<protein>
    <submittedName>
        <fullName evidence="3">Flavin reductase family protein</fullName>
        <ecNumber evidence="3">1.5.1.-</ecNumber>
    </submittedName>
</protein>
<dbReference type="EC" id="1.5.1.-" evidence="3"/>
<dbReference type="PANTHER" id="PTHR30466:SF1">
    <property type="entry name" value="FMN REDUCTASE (NADH) RUTF"/>
    <property type="match status" value="1"/>
</dbReference>
<keyword evidence="4" id="KW-1185">Reference proteome</keyword>
<dbReference type="PANTHER" id="PTHR30466">
    <property type="entry name" value="FLAVIN REDUCTASE"/>
    <property type="match status" value="1"/>
</dbReference>
<dbReference type="SUPFAM" id="SSF50475">
    <property type="entry name" value="FMN-binding split barrel"/>
    <property type="match status" value="1"/>
</dbReference>
<dbReference type="EMBL" id="JBHSGF010000001">
    <property type="protein sequence ID" value="MFC4554102.1"/>
    <property type="molecule type" value="Genomic_DNA"/>
</dbReference>
<dbReference type="SMART" id="SM00903">
    <property type="entry name" value="Flavin_Reduct"/>
    <property type="match status" value="1"/>
</dbReference>
<dbReference type="RefSeq" id="WP_122823293.1">
    <property type="nucleotide sequence ID" value="NZ_CP033325.1"/>
</dbReference>
<keyword evidence="1 3" id="KW-0560">Oxidoreductase</keyword>
<accession>A0ABV9D5R3</accession>
<dbReference type="Gene3D" id="2.30.110.10">
    <property type="entry name" value="Electron Transport, Fmn-binding Protein, Chain A"/>
    <property type="match status" value="1"/>
</dbReference>
<dbReference type="Proteomes" id="UP001595955">
    <property type="component" value="Unassembled WGS sequence"/>
</dbReference>
<evidence type="ECO:0000313" key="3">
    <source>
        <dbReference type="EMBL" id="MFC4554102.1"/>
    </source>
</evidence>
<dbReference type="GO" id="GO:0016491">
    <property type="term" value="F:oxidoreductase activity"/>
    <property type="evidence" value="ECO:0007669"/>
    <property type="project" value="UniProtKB-KW"/>
</dbReference>
<dbReference type="InterPro" id="IPR002563">
    <property type="entry name" value="Flavin_Rdtase-like_dom"/>
</dbReference>